<sequence length="35" mass="4356">PSGTRYSTIKIKDFEKKNEIKYRLWKKIRDRLLQC</sequence>
<proteinExistence type="predicted"/>
<feature type="non-terminal residue" evidence="1">
    <location>
        <position position="1"/>
    </location>
</feature>
<evidence type="ECO:0000313" key="1">
    <source>
        <dbReference type="EMBL" id="KKK91632.1"/>
    </source>
</evidence>
<name>A0A0F8ZCV6_9ZZZZ</name>
<accession>A0A0F8ZCV6</accession>
<dbReference type="EMBL" id="LAZR01048567">
    <property type="protein sequence ID" value="KKK91632.1"/>
    <property type="molecule type" value="Genomic_DNA"/>
</dbReference>
<protein>
    <submittedName>
        <fullName evidence="1">Uncharacterized protein</fullName>
    </submittedName>
</protein>
<organism evidence="1">
    <name type="scientific">marine sediment metagenome</name>
    <dbReference type="NCBI Taxonomy" id="412755"/>
    <lineage>
        <taxon>unclassified sequences</taxon>
        <taxon>metagenomes</taxon>
        <taxon>ecological metagenomes</taxon>
    </lineage>
</organism>
<gene>
    <name evidence="1" type="ORF">LCGC14_2711000</name>
</gene>
<reference evidence="1" key="1">
    <citation type="journal article" date="2015" name="Nature">
        <title>Complex archaea that bridge the gap between prokaryotes and eukaryotes.</title>
        <authorList>
            <person name="Spang A."/>
            <person name="Saw J.H."/>
            <person name="Jorgensen S.L."/>
            <person name="Zaremba-Niedzwiedzka K."/>
            <person name="Martijn J."/>
            <person name="Lind A.E."/>
            <person name="van Eijk R."/>
            <person name="Schleper C."/>
            <person name="Guy L."/>
            <person name="Ettema T.J."/>
        </authorList>
    </citation>
    <scope>NUCLEOTIDE SEQUENCE</scope>
</reference>
<comment type="caution">
    <text evidence="1">The sequence shown here is derived from an EMBL/GenBank/DDBJ whole genome shotgun (WGS) entry which is preliminary data.</text>
</comment>
<dbReference type="AlphaFoldDB" id="A0A0F8ZCV6"/>